<dbReference type="OrthoDB" id="1706086at2"/>
<dbReference type="Pfam" id="PF00395">
    <property type="entry name" value="SLH"/>
    <property type="match status" value="2"/>
</dbReference>
<dbReference type="RefSeq" id="WP_073343806.1">
    <property type="nucleotide sequence ID" value="NZ_FQVH01000017.1"/>
</dbReference>
<reference evidence="4 5" key="1">
    <citation type="submission" date="2016-11" db="EMBL/GenBank/DDBJ databases">
        <authorList>
            <person name="Jaros S."/>
            <person name="Januszkiewicz K."/>
            <person name="Wedrychowicz H."/>
        </authorList>
    </citation>
    <scope>NUCLEOTIDE SEQUENCE [LARGE SCALE GENOMIC DNA]</scope>
    <source>
        <strain evidence="4 5">DSM 17918</strain>
    </source>
</reference>
<feature type="signal peptide" evidence="2">
    <location>
        <begin position="1"/>
        <end position="27"/>
    </location>
</feature>
<dbReference type="PROSITE" id="PS51272">
    <property type="entry name" value="SLH"/>
    <property type="match status" value="2"/>
</dbReference>
<keyword evidence="2" id="KW-0732">Signal</keyword>
<evidence type="ECO:0000259" key="3">
    <source>
        <dbReference type="PROSITE" id="PS51272"/>
    </source>
</evidence>
<dbReference type="EMBL" id="FQVH01000017">
    <property type="protein sequence ID" value="SHF29342.1"/>
    <property type="molecule type" value="Genomic_DNA"/>
</dbReference>
<dbReference type="STRING" id="1121256.SAMN02746089_01637"/>
<dbReference type="InterPro" id="IPR051465">
    <property type="entry name" value="Cell_Envelope_Struct_Comp"/>
</dbReference>
<protein>
    <submittedName>
        <fullName evidence="4">S-layer homology domain-containing protein</fullName>
    </submittedName>
</protein>
<dbReference type="InterPro" id="IPR001119">
    <property type="entry name" value="SLH_dom"/>
</dbReference>
<dbReference type="Proteomes" id="UP000184088">
    <property type="component" value="Unassembled WGS sequence"/>
</dbReference>
<keyword evidence="1" id="KW-0677">Repeat</keyword>
<evidence type="ECO:0000313" key="4">
    <source>
        <dbReference type="EMBL" id="SHF29342.1"/>
    </source>
</evidence>
<evidence type="ECO:0000313" key="5">
    <source>
        <dbReference type="Proteomes" id="UP000184088"/>
    </source>
</evidence>
<name>A0A1M5AHF0_9THEO</name>
<proteinExistence type="predicted"/>
<accession>A0A1M5AHF0</accession>
<sequence length="803" mass="84832">MRSFKKALAFVLTVALVLSSMMVFAFADTNTSTYPDVNGTDYATAVNALTSLGVVSGYPDGTFGVNDNLNRAQVAKMIVLTLGLGNAADNAKSISKFSDVKPGDWFAGYVNVAASLGIVKGYGNGKFGPNDNVTYPQVLIMLIRALGYKDSDVITSPDNYILDYIVKAGQLGITDGVTVNTGVATRGDTAKLFYNALSANIVTGRNTDGSPIVSETKTLLTKLASVATYTVLSTPSVDSSVSAGYVVTDKGSILTDINLDAYLGKTIEVYTTGTPSKIIALKSIDTYDTSVKTFTTSDNGKVTQSVNGNVYSYKFEDPGITVSDIPTVFDGVKTTLSKVYNNIDKNSNVTLIDYNNDGTYEYAIVKDATAGVTPIVVQNNVPSGASYIDNIYSINDSNGNAYKVQGAVTSAYDIKAGDVVYKVPVGPSASPSTYVYYVVRNKVSGTISQVSFDGSTLTATINGTSYTVKTSEITTSSVGAQGTATLNKNGEIISWSGTSSTTTTNYGIVTAVQSFSDQWNTKVQLNKPDGTTAVYDAVYDDITSGAVVKPVTVPSVVYYTLDSTGKIDSMNMVNVVQNYTVNSVDTSNNVVTINNTPYYVNSSTQIFTYDSVNKTITPVKFTDLANLSGATVYAMDAPNYNILSYLILNSSQITTSNQPLVYVTGVNTVYTSAGQYKSISVFDKNGVSKTYNTAVGNTSINVSAGNVYVLTLDVKGNVTNATPAASASGYTVKTGVTNVTVDYTNNGIKYTENNTPKSALLDPSVFVVDKSDTAVSALGNIDSSSSIDLYFNSVGKVAIIVIP</sequence>
<evidence type="ECO:0000256" key="2">
    <source>
        <dbReference type="SAM" id="SignalP"/>
    </source>
</evidence>
<dbReference type="PANTHER" id="PTHR43308:SF1">
    <property type="entry name" value="OUTER MEMBRANE PROTEIN ALPHA"/>
    <property type="match status" value="1"/>
</dbReference>
<dbReference type="PANTHER" id="PTHR43308">
    <property type="entry name" value="OUTER MEMBRANE PROTEIN ALPHA-RELATED"/>
    <property type="match status" value="1"/>
</dbReference>
<feature type="domain" description="SLH" evidence="3">
    <location>
        <begin position="93"/>
        <end position="156"/>
    </location>
</feature>
<dbReference type="AlphaFoldDB" id="A0A1M5AHF0"/>
<evidence type="ECO:0000256" key="1">
    <source>
        <dbReference type="ARBA" id="ARBA00022737"/>
    </source>
</evidence>
<organism evidence="4 5">
    <name type="scientific">Caldanaerobius fijiensis DSM 17918</name>
    <dbReference type="NCBI Taxonomy" id="1121256"/>
    <lineage>
        <taxon>Bacteria</taxon>
        <taxon>Bacillati</taxon>
        <taxon>Bacillota</taxon>
        <taxon>Clostridia</taxon>
        <taxon>Thermoanaerobacterales</taxon>
        <taxon>Thermoanaerobacteraceae</taxon>
        <taxon>Caldanaerobius</taxon>
    </lineage>
</organism>
<feature type="chain" id="PRO_5009908771" evidence="2">
    <location>
        <begin position="28"/>
        <end position="803"/>
    </location>
</feature>
<keyword evidence="5" id="KW-1185">Reference proteome</keyword>
<gene>
    <name evidence="4" type="ORF">SAMN02746089_01637</name>
</gene>
<feature type="domain" description="SLH" evidence="3">
    <location>
        <begin position="29"/>
        <end position="92"/>
    </location>
</feature>